<gene>
    <name evidence="2" type="ORF">PISMIDRAFT_96414</name>
</gene>
<feature type="compositionally biased region" description="Polar residues" evidence="1">
    <location>
        <begin position="224"/>
        <end position="237"/>
    </location>
</feature>
<feature type="region of interest" description="Disordered" evidence="1">
    <location>
        <begin position="1"/>
        <end position="75"/>
    </location>
</feature>
<dbReference type="PANTHER" id="PTHR35871:SF1">
    <property type="entry name" value="CXC1-LIKE CYSTEINE CLUSTER ASSOCIATED WITH KDZ TRANSPOSASES DOMAIN-CONTAINING PROTEIN"/>
    <property type="match status" value="1"/>
</dbReference>
<reference evidence="3" key="2">
    <citation type="submission" date="2015-01" db="EMBL/GenBank/DDBJ databases">
        <title>Evolutionary Origins and Diversification of the Mycorrhizal Mutualists.</title>
        <authorList>
            <consortium name="DOE Joint Genome Institute"/>
            <consortium name="Mycorrhizal Genomics Consortium"/>
            <person name="Kohler A."/>
            <person name="Kuo A."/>
            <person name="Nagy L.G."/>
            <person name="Floudas D."/>
            <person name="Copeland A."/>
            <person name="Barry K.W."/>
            <person name="Cichocki N."/>
            <person name="Veneault-Fourrey C."/>
            <person name="LaButti K."/>
            <person name="Lindquist E.A."/>
            <person name="Lipzen A."/>
            <person name="Lundell T."/>
            <person name="Morin E."/>
            <person name="Murat C."/>
            <person name="Riley R."/>
            <person name="Ohm R."/>
            <person name="Sun H."/>
            <person name="Tunlid A."/>
            <person name="Henrissat B."/>
            <person name="Grigoriev I.V."/>
            <person name="Hibbett D.S."/>
            <person name="Martin F."/>
        </authorList>
    </citation>
    <scope>NUCLEOTIDE SEQUENCE [LARGE SCALE GENOMIC DNA]</scope>
    <source>
        <strain evidence="3">441</strain>
    </source>
</reference>
<keyword evidence="3" id="KW-1185">Reference proteome</keyword>
<dbReference type="EMBL" id="KN833706">
    <property type="protein sequence ID" value="KIK25740.1"/>
    <property type="molecule type" value="Genomic_DNA"/>
</dbReference>
<name>A0A0C9YL46_9AGAM</name>
<reference evidence="2 3" key="1">
    <citation type="submission" date="2014-04" db="EMBL/GenBank/DDBJ databases">
        <authorList>
            <consortium name="DOE Joint Genome Institute"/>
            <person name="Kuo A."/>
            <person name="Kohler A."/>
            <person name="Costa M.D."/>
            <person name="Nagy L.G."/>
            <person name="Floudas D."/>
            <person name="Copeland A."/>
            <person name="Barry K.W."/>
            <person name="Cichocki N."/>
            <person name="Veneault-Fourrey C."/>
            <person name="LaButti K."/>
            <person name="Lindquist E.A."/>
            <person name="Lipzen A."/>
            <person name="Lundell T."/>
            <person name="Morin E."/>
            <person name="Murat C."/>
            <person name="Sun H."/>
            <person name="Tunlid A."/>
            <person name="Henrissat B."/>
            <person name="Grigoriev I.V."/>
            <person name="Hibbett D.S."/>
            <person name="Martin F."/>
            <person name="Nordberg H.P."/>
            <person name="Cantor M.N."/>
            <person name="Hua S.X."/>
        </authorList>
    </citation>
    <scope>NUCLEOTIDE SEQUENCE [LARGE SCALE GENOMIC DNA]</scope>
    <source>
        <strain evidence="2 3">441</strain>
    </source>
</reference>
<feature type="compositionally biased region" description="Polar residues" evidence="1">
    <location>
        <begin position="12"/>
        <end position="27"/>
    </location>
</feature>
<feature type="compositionally biased region" description="Low complexity" evidence="1">
    <location>
        <begin position="28"/>
        <end position="44"/>
    </location>
</feature>
<dbReference type="OrthoDB" id="2449121at2759"/>
<accession>A0A0C9YL46</accession>
<dbReference type="STRING" id="765257.A0A0C9YL46"/>
<evidence type="ECO:0008006" key="4">
    <source>
        <dbReference type="Google" id="ProtNLM"/>
    </source>
</evidence>
<evidence type="ECO:0000256" key="1">
    <source>
        <dbReference type="SAM" id="MobiDB-lite"/>
    </source>
</evidence>
<dbReference type="AlphaFoldDB" id="A0A0C9YL46"/>
<proteinExistence type="predicted"/>
<dbReference type="Gene3D" id="3.30.420.10">
    <property type="entry name" value="Ribonuclease H-like superfamily/Ribonuclease H"/>
    <property type="match status" value="1"/>
</dbReference>
<feature type="region of interest" description="Disordered" evidence="1">
    <location>
        <begin position="124"/>
        <end position="167"/>
    </location>
</feature>
<dbReference type="InterPro" id="IPR036397">
    <property type="entry name" value="RNaseH_sf"/>
</dbReference>
<feature type="region of interest" description="Disordered" evidence="1">
    <location>
        <begin position="180"/>
        <end position="253"/>
    </location>
</feature>
<dbReference type="GO" id="GO:0003676">
    <property type="term" value="F:nucleic acid binding"/>
    <property type="evidence" value="ECO:0007669"/>
    <property type="project" value="InterPro"/>
</dbReference>
<evidence type="ECO:0000313" key="3">
    <source>
        <dbReference type="Proteomes" id="UP000054018"/>
    </source>
</evidence>
<organism evidence="2 3">
    <name type="scientific">Pisolithus microcarpus 441</name>
    <dbReference type="NCBI Taxonomy" id="765257"/>
    <lineage>
        <taxon>Eukaryota</taxon>
        <taxon>Fungi</taxon>
        <taxon>Dikarya</taxon>
        <taxon>Basidiomycota</taxon>
        <taxon>Agaricomycotina</taxon>
        <taxon>Agaricomycetes</taxon>
        <taxon>Agaricomycetidae</taxon>
        <taxon>Boletales</taxon>
        <taxon>Sclerodermatineae</taxon>
        <taxon>Pisolithaceae</taxon>
        <taxon>Pisolithus</taxon>
    </lineage>
</organism>
<evidence type="ECO:0000313" key="2">
    <source>
        <dbReference type="EMBL" id="KIK25740.1"/>
    </source>
</evidence>
<dbReference type="HOGENOM" id="CLU_005726_6_2_1"/>
<dbReference type="Proteomes" id="UP000054018">
    <property type="component" value="Unassembled WGS sequence"/>
</dbReference>
<feature type="compositionally biased region" description="Polar residues" evidence="1">
    <location>
        <begin position="57"/>
        <end position="67"/>
    </location>
</feature>
<feature type="region of interest" description="Disordered" evidence="1">
    <location>
        <begin position="624"/>
        <end position="657"/>
    </location>
</feature>
<feature type="compositionally biased region" description="Low complexity" evidence="1">
    <location>
        <begin position="195"/>
        <end position="207"/>
    </location>
</feature>
<protein>
    <recommendedName>
        <fullName evidence="4">DDE-1 domain-containing protein</fullName>
    </recommendedName>
</protein>
<dbReference type="PANTHER" id="PTHR35871">
    <property type="entry name" value="EXPRESSED PROTEIN"/>
    <property type="match status" value="1"/>
</dbReference>
<sequence>MPRGRPRKHPTVRNTAGLCNQKSPVLQTTTPTDGPSSESDSSSSYEKQTKRARTRSHNPSPETCSTGDSEDDWQPPLVIDSLKFIADNESDNDLESSAQDINFLFPDVSDNETYTRLINLAIRTGDDPSDETWLPESRTRQQKKATGRPTEYKRGPDIGSKSARTKRRYRKLLQNQTSLTSFGFVDIPQSPSPSPSSDASPIPSSPSCTPDPPVEVLEQPFFPSFSNDGVQIQSDGNYASRMSRESKEADLEKHDTGLIQGIEDAWEDELEEQEHGGVEVRGWDELRNQIKEDLAKGAKTLPLSHINQLLLIRNFATLRLRGIRRIKASLEIARQWDEGEGVYFARKVRALARHYQIFEQLPTEKRGGHMNALSPLKDERIQLAARQWLTSQAAGQITPKVFRHALNNTIFPSLNINLTQPLCEHTARRWLMKLGWQKTKLKKGVYMDGHEREDVKKYWQEVFLPMMAAFESCMVHFEGPELQRMEPTLMAGQKKVIANFHDECCFHASDFKTHVYLLPGQQILQKKGRGRIIHVSEFINSEDGRLAIHDEQGETIDEARKIIYPGANGDAWWDTEQLLKQMKHAIRIFDTVHPDAISLFVFDQSSAHTSLPPDALKAFEMNKSNGGKQRKQRDTVIPQSNPAAEHRGKIQKMSLSDGQPKGLQQVLEERGFNVRGMRAKCAPLCPWENTDCCMARLLSKQDDFTNQLSMLETVIKEAGHECVFLPKFHCELNPIEMYWGWCKYRYREVFKTTFEEAKRCAREQLDACPTEVIQRFINRSWRFMSAYRLGLTGKAVEWAVKKQKQHRQVSQSAMMSIEAVVNSA</sequence>
<feature type="compositionally biased region" description="Basic residues" evidence="1">
    <location>
        <begin position="1"/>
        <end position="11"/>
    </location>
</feature>
<feature type="compositionally biased region" description="Basic and acidic residues" evidence="1">
    <location>
        <begin position="242"/>
        <end position="253"/>
    </location>
</feature>